<dbReference type="KEGG" id="salm:D0Y50_14325"/>
<dbReference type="InterPro" id="IPR003369">
    <property type="entry name" value="TatA/B/E"/>
</dbReference>
<dbReference type="Proteomes" id="UP000262073">
    <property type="component" value="Chromosome"/>
</dbReference>
<evidence type="ECO:0000256" key="7">
    <source>
        <dbReference type="ARBA" id="ARBA00023010"/>
    </source>
</evidence>
<dbReference type="NCBIfam" id="TIGR01411">
    <property type="entry name" value="tatAE"/>
    <property type="match status" value="1"/>
</dbReference>
<dbReference type="GO" id="GO:0008320">
    <property type="term" value="F:protein transmembrane transporter activity"/>
    <property type="evidence" value="ECO:0007669"/>
    <property type="project" value="UniProtKB-UniRule"/>
</dbReference>
<feature type="region of interest" description="Disordered" evidence="10">
    <location>
        <begin position="40"/>
        <end position="130"/>
    </location>
</feature>
<dbReference type="PANTHER" id="PTHR42982:SF1">
    <property type="entry name" value="SEC-INDEPENDENT PROTEIN TRANSLOCASE PROTEIN TATA"/>
    <property type="match status" value="1"/>
</dbReference>
<dbReference type="EMBL" id="CP031769">
    <property type="protein sequence ID" value="AXR07422.1"/>
    <property type="molecule type" value="Genomic_DNA"/>
</dbReference>
<keyword evidence="3 9" id="KW-1003">Cell membrane</keyword>
<keyword evidence="12" id="KW-1185">Reference proteome</keyword>
<comment type="similarity">
    <text evidence="9">Belongs to the TatA/E family.</text>
</comment>
<proteinExistence type="inferred from homology"/>
<evidence type="ECO:0000256" key="9">
    <source>
        <dbReference type="HAMAP-Rule" id="MF_00236"/>
    </source>
</evidence>
<dbReference type="RefSeq" id="WP_117317561.1">
    <property type="nucleotide sequence ID" value="NZ_CP031769.1"/>
</dbReference>
<keyword evidence="8 9" id="KW-0472">Membrane</keyword>
<evidence type="ECO:0000256" key="8">
    <source>
        <dbReference type="ARBA" id="ARBA00023136"/>
    </source>
</evidence>
<feature type="compositionally biased region" description="Low complexity" evidence="10">
    <location>
        <begin position="79"/>
        <end position="116"/>
    </location>
</feature>
<evidence type="ECO:0000256" key="10">
    <source>
        <dbReference type="SAM" id="MobiDB-lite"/>
    </source>
</evidence>
<dbReference type="GO" id="GO:0043953">
    <property type="term" value="P:protein transport by the Tat complex"/>
    <property type="evidence" value="ECO:0007669"/>
    <property type="project" value="UniProtKB-UniRule"/>
</dbReference>
<keyword evidence="7 9" id="KW-0811">Translocation</keyword>
<protein>
    <recommendedName>
        <fullName evidence="9">Sec-independent protein translocase protein TatA</fullName>
    </recommendedName>
</protein>
<dbReference type="InterPro" id="IPR006312">
    <property type="entry name" value="TatA/E"/>
</dbReference>
<dbReference type="PANTHER" id="PTHR42982">
    <property type="entry name" value="SEC-INDEPENDENT PROTEIN TRANSLOCASE PROTEIN TATA"/>
    <property type="match status" value="1"/>
</dbReference>
<organism evidence="11 12">
    <name type="scientific">Salinimonas sediminis</name>
    <dbReference type="NCBI Taxonomy" id="2303538"/>
    <lineage>
        <taxon>Bacteria</taxon>
        <taxon>Pseudomonadati</taxon>
        <taxon>Pseudomonadota</taxon>
        <taxon>Gammaproteobacteria</taxon>
        <taxon>Alteromonadales</taxon>
        <taxon>Alteromonadaceae</taxon>
        <taxon>Alteromonas/Salinimonas group</taxon>
        <taxon>Salinimonas</taxon>
    </lineage>
</organism>
<comment type="function">
    <text evidence="9">Part of the twin-arginine translocation (Tat) system that transports large folded proteins containing a characteristic twin-arginine motif in their signal peptide across membranes. TatA could form the protein-conducting channel of the Tat system.</text>
</comment>
<gene>
    <name evidence="9 11" type="primary">tatA</name>
    <name evidence="11" type="ORF">D0Y50_14325</name>
</gene>
<evidence type="ECO:0000256" key="1">
    <source>
        <dbReference type="ARBA" id="ARBA00004162"/>
    </source>
</evidence>
<evidence type="ECO:0000256" key="3">
    <source>
        <dbReference type="ARBA" id="ARBA00022475"/>
    </source>
</evidence>
<evidence type="ECO:0000313" key="11">
    <source>
        <dbReference type="EMBL" id="AXR07422.1"/>
    </source>
</evidence>
<comment type="subcellular location">
    <subcellularLocation>
        <location evidence="1 9">Cell membrane</location>
        <topology evidence="1 9">Single-pass membrane protein</topology>
    </subcellularLocation>
</comment>
<sequence>MGLNIWQVALVVGIIALLFGRGRIPGLMADMAAGIKSFKQGMREDDTSTVSNDAPPAPDTPTNSTALCASSKQNAPHFASSPLAVPAAPSSPCVPAAPGGSLDSQTAAAPAAVTPAMVDSSSLLAGKSDA</sequence>
<keyword evidence="4 9" id="KW-0812">Transmembrane</keyword>
<evidence type="ECO:0000313" key="12">
    <source>
        <dbReference type="Proteomes" id="UP000262073"/>
    </source>
</evidence>
<evidence type="ECO:0000256" key="6">
    <source>
        <dbReference type="ARBA" id="ARBA00022989"/>
    </source>
</evidence>
<feature type="compositionally biased region" description="Polar residues" evidence="10">
    <location>
        <begin position="60"/>
        <end position="74"/>
    </location>
</feature>
<accession>A0A346NPG5</accession>
<name>A0A346NPG5_9ALTE</name>
<evidence type="ECO:0000256" key="4">
    <source>
        <dbReference type="ARBA" id="ARBA00022692"/>
    </source>
</evidence>
<dbReference type="AlphaFoldDB" id="A0A346NPG5"/>
<keyword evidence="5 9" id="KW-0653">Protein transport</keyword>
<evidence type="ECO:0000256" key="2">
    <source>
        <dbReference type="ARBA" id="ARBA00022448"/>
    </source>
</evidence>
<comment type="subunit">
    <text evidence="9">The Tat system comprises two distinct complexes: a TatABC complex, containing multiple copies of TatA, TatB and TatC subunits, and a separate TatA complex, containing only TatA subunits. Substrates initially bind to the TatABC complex, which probably triggers association of the separate TatA complex to form the active translocon.</text>
</comment>
<keyword evidence="6 9" id="KW-1133">Transmembrane helix</keyword>
<dbReference type="Gene3D" id="1.20.5.3310">
    <property type="match status" value="1"/>
</dbReference>
<dbReference type="Pfam" id="PF02416">
    <property type="entry name" value="TatA_B_E"/>
    <property type="match status" value="1"/>
</dbReference>
<dbReference type="HAMAP" id="MF_00236">
    <property type="entry name" value="TatA_E"/>
    <property type="match status" value="1"/>
</dbReference>
<evidence type="ECO:0000256" key="5">
    <source>
        <dbReference type="ARBA" id="ARBA00022927"/>
    </source>
</evidence>
<dbReference type="GO" id="GO:0033281">
    <property type="term" value="C:TAT protein transport complex"/>
    <property type="evidence" value="ECO:0007669"/>
    <property type="project" value="UniProtKB-UniRule"/>
</dbReference>
<reference evidence="11 12" key="1">
    <citation type="submission" date="2018-08" db="EMBL/GenBank/DDBJ databases">
        <title>Salinimonas sediminis sp. nov., a piezophilic bacterium isolated from a deep-sea sediment sample from the New Britain Trench.</title>
        <authorList>
            <person name="Cao J."/>
        </authorList>
    </citation>
    <scope>NUCLEOTIDE SEQUENCE [LARGE SCALE GENOMIC DNA]</scope>
    <source>
        <strain evidence="11 12">N102</strain>
    </source>
</reference>
<dbReference type="OrthoDB" id="7161179at2"/>
<keyword evidence="2 9" id="KW-0813">Transport</keyword>